<protein>
    <submittedName>
        <fullName evidence="5">DNA-binding GntR family transcriptional regulator</fullName>
    </submittedName>
</protein>
<dbReference type="PANTHER" id="PTHR43537:SF20">
    <property type="entry name" value="HTH-TYPE TRANSCRIPTIONAL REPRESSOR GLAR"/>
    <property type="match status" value="1"/>
</dbReference>
<dbReference type="AlphaFoldDB" id="A0A7Y9LQK2"/>
<proteinExistence type="predicted"/>
<evidence type="ECO:0000256" key="2">
    <source>
        <dbReference type="ARBA" id="ARBA00023125"/>
    </source>
</evidence>
<dbReference type="RefSeq" id="WP_179590653.1">
    <property type="nucleotide sequence ID" value="NZ_JACBYR010000003.1"/>
</dbReference>
<dbReference type="InterPro" id="IPR036390">
    <property type="entry name" value="WH_DNA-bd_sf"/>
</dbReference>
<accession>A0A7Y9LQK2</accession>
<evidence type="ECO:0000259" key="4">
    <source>
        <dbReference type="PROSITE" id="PS50949"/>
    </source>
</evidence>
<organism evidence="5 6">
    <name type="scientific">Pigmentiphaga litoralis</name>
    <dbReference type="NCBI Taxonomy" id="516702"/>
    <lineage>
        <taxon>Bacteria</taxon>
        <taxon>Pseudomonadati</taxon>
        <taxon>Pseudomonadota</taxon>
        <taxon>Betaproteobacteria</taxon>
        <taxon>Burkholderiales</taxon>
        <taxon>Alcaligenaceae</taxon>
        <taxon>Pigmentiphaga</taxon>
    </lineage>
</organism>
<name>A0A7Y9LQK2_9BURK</name>
<dbReference type="GO" id="GO:0003677">
    <property type="term" value="F:DNA binding"/>
    <property type="evidence" value="ECO:0007669"/>
    <property type="project" value="UniProtKB-KW"/>
</dbReference>
<evidence type="ECO:0000313" key="5">
    <source>
        <dbReference type="EMBL" id="NYE86026.1"/>
    </source>
</evidence>
<keyword evidence="3" id="KW-0804">Transcription</keyword>
<gene>
    <name evidence="5" type="ORF">FHW18_005345</name>
</gene>
<dbReference type="SUPFAM" id="SSF48008">
    <property type="entry name" value="GntR ligand-binding domain-like"/>
    <property type="match status" value="1"/>
</dbReference>
<dbReference type="CDD" id="cd07377">
    <property type="entry name" value="WHTH_GntR"/>
    <property type="match status" value="1"/>
</dbReference>
<evidence type="ECO:0000313" key="6">
    <source>
        <dbReference type="Proteomes" id="UP000542125"/>
    </source>
</evidence>
<comment type="caution">
    <text evidence="5">The sequence shown here is derived from an EMBL/GenBank/DDBJ whole genome shotgun (WGS) entry which is preliminary data.</text>
</comment>
<evidence type="ECO:0000256" key="3">
    <source>
        <dbReference type="ARBA" id="ARBA00023163"/>
    </source>
</evidence>
<dbReference type="Pfam" id="PF00392">
    <property type="entry name" value="GntR"/>
    <property type="match status" value="1"/>
</dbReference>
<dbReference type="GO" id="GO:0003700">
    <property type="term" value="F:DNA-binding transcription factor activity"/>
    <property type="evidence" value="ECO:0007669"/>
    <property type="project" value="InterPro"/>
</dbReference>
<dbReference type="InterPro" id="IPR011711">
    <property type="entry name" value="GntR_C"/>
</dbReference>
<dbReference type="SMART" id="SM00895">
    <property type="entry name" value="FCD"/>
    <property type="match status" value="1"/>
</dbReference>
<dbReference type="InterPro" id="IPR008920">
    <property type="entry name" value="TF_FadR/GntR_C"/>
</dbReference>
<dbReference type="Gene3D" id="1.10.10.10">
    <property type="entry name" value="Winged helix-like DNA-binding domain superfamily/Winged helix DNA-binding domain"/>
    <property type="match status" value="1"/>
</dbReference>
<keyword evidence="6" id="KW-1185">Reference proteome</keyword>
<dbReference type="SMART" id="SM00345">
    <property type="entry name" value="HTH_GNTR"/>
    <property type="match status" value="1"/>
</dbReference>
<keyword evidence="2 5" id="KW-0238">DNA-binding</keyword>
<evidence type="ECO:0000256" key="1">
    <source>
        <dbReference type="ARBA" id="ARBA00023015"/>
    </source>
</evidence>
<reference evidence="5 6" key="1">
    <citation type="submission" date="2020-07" db="EMBL/GenBank/DDBJ databases">
        <title>Genomic Encyclopedia of Type Strains, Phase IV (KMG-V): Genome sequencing to study the core and pangenomes of soil and plant-associated prokaryotes.</title>
        <authorList>
            <person name="Whitman W."/>
        </authorList>
    </citation>
    <scope>NUCLEOTIDE SEQUENCE [LARGE SCALE GENOMIC DNA]</scope>
    <source>
        <strain evidence="5 6">SAS40</strain>
    </source>
</reference>
<feature type="domain" description="HTH gntR-type" evidence="4">
    <location>
        <begin position="3"/>
        <end position="70"/>
    </location>
</feature>
<dbReference type="Gene3D" id="1.20.120.530">
    <property type="entry name" value="GntR ligand-binding domain-like"/>
    <property type="match status" value="1"/>
</dbReference>
<dbReference type="InterPro" id="IPR036388">
    <property type="entry name" value="WH-like_DNA-bd_sf"/>
</dbReference>
<dbReference type="Pfam" id="PF07729">
    <property type="entry name" value="FCD"/>
    <property type="match status" value="1"/>
</dbReference>
<dbReference type="Proteomes" id="UP000542125">
    <property type="component" value="Unassembled WGS sequence"/>
</dbReference>
<keyword evidence="1" id="KW-0805">Transcription regulation</keyword>
<dbReference type="SUPFAM" id="SSF46785">
    <property type="entry name" value="Winged helix' DNA-binding domain"/>
    <property type="match status" value="1"/>
</dbReference>
<dbReference type="EMBL" id="JACBYR010000003">
    <property type="protein sequence ID" value="NYE86026.1"/>
    <property type="molecule type" value="Genomic_DNA"/>
</dbReference>
<sequence length="222" mass="24902">MSASLTSRLTQTLRDELLNGAFKPGQPLRLNQLCEQFDVSLSPLREAMSRLAAEGLVIAQDQRGYQVAPVSLKNHEEITALRVMLEPCALRAAMAQGGEEWEVDLVAAHHRLQMIEKRTAVAGEAPADWEQRHREFHLTLIGAGQMPVLTQFCEKLLDFSDRYRRIFLRTRPLDRNIPDEHDAILKAALARDAETACALLTQHIERTAANISKMLKTDLPSA</sequence>
<dbReference type="InterPro" id="IPR000524">
    <property type="entry name" value="Tscrpt_reg_HTH_GntR"/>
</dbReference>
<dbReference type="PANTHER" id="PTHR43537">
    <property type="entry name" value="TRANSCRIPTIONAL REGULATOR, GNTR FAMILY"/>
    <property type="match status" value="1"/>
</dbReference>
<dbReference type="PROSITE" id="PS50949">
    <property type="entry name" value="HTH_GNTR"/>
    <property type="match status" value="1"/>
</dbReference>